<name>A0A0M3V4F8_9NOSO</name>
<gene>
    <name evidence="1" type="ORF">ACX27_03130</name>
</gene>
<dbReference type="Pfam" id="PF21826">
    <property type="entry name" value="DUF6887"/>
    <property type="match status" value="1"/>
</dbReference>
<evidence type="ECO:0000313" key="1">
    <source>
        <dbReference type="EMBL" id="ALF52073.1"/>
    </source>
</evidence>
<accession>A0A0M3V4F8</accession>
<keyword evidence="2" id="KW-1185">Reference proteome</keyword>
<reference evidence="1 2" key="2">
    <citation type="journal article" date="2016" name="Genome Announc.">
        <title>Draft Genome Sequence of the N2-Fixing Cyanobacterium Nostoc piscinale CENA21, Isolated from the Brazilian Amazon Floodplain.</title>
        <authorList>
            <person name="Leao T."/>
            <person name="Guimaraes P.I."/>
            <person name="de Melo A.G."/>
            <person name="Ramos R.T."/>
            <person name="Leao P.N."/>
            <person name="Silva A."/>
            <person name="Fiore M.F."/>
            <person name="Schneider M.P."/>
        </authorList>
    </citation>
    <scope>NUCLEOTIDE SEQUENCE [LARGE SCALE GENOMIC DNA]</scope>
    <source>
        <strain evidence="1 2">CENA21</strain>
    </source>
</reference>
<organism evidence="1 2">
    <name type="scientific">Nostoc piscinale CENA21</name>
    <dbReference type="NCBI Taxonomy" id="224013"/>
    <lineage>
        <taxon>Bacteria</taxon>
        <taxon>Bacillati</taxon>
        <taxon>Cyanobacteriota</taxon>
        <taxon>Cyanophyceae</taxon>
        <taxon>Nostocales</taxon>
        <taxon>Nostocaceae</taxon>
        <taxon>Nostoc</taxon>
    </lineage>
</organism>
<dbReference type="PATRIC" id="fig|224013.5.peg.755"/>
<dbReference type="OrthoDB" id="428065at2"/>
<dbReference type="AlphaFoldDB" id="A0A0M3V4F8"/>
<dbReference type="RefSeq" id="WP_062288297.1">
    <property type="nucleotide sequence ID" value="NZ_CP012036.1"/>
</dbReference>
<sequence>MSQVNYAAMSDEELRRYFLQHRDDKLAFRAYLDRLNEHPHKIITTVDDPDFDAKIQAAIMEKMQAADNNGDAKA</sequence>
<protein>
    <submittedName>
        <fullName evidence="1">Uncharacterized protein</fullName>
    </submittedName>
</protein>
<dbReference type="InterPro" id="IPR054053">
    <property type="entry name" value="DUF6887"/>
</dbReference>
<dbReference type="Proteomes" id="UP000062645">
    <property type="component" value="Chromosome"/>
</dbReference>
<evidence type="ECO:0000313" key="2">
    <source>
        <dbReference type="Proteomes" id="UP000062645"/>
    </source>
</evidence>
<dbReference type="KEGG" id="npz:ACX27_03130"/>
<dbReference type="EMBL" id="CP012036">
    <property type="protein sequence ID" value="ALF52073.1"/>
    <property type="molecule type" value="Genomic_DNA"/>
</dbReference>
<proteinExistence type="predicted"/>
<reference evidence="2" key="1">
    <citation type="submission" date="2015-07" db="EMBL/GenBank/DDBJ databases">
        <title>Genome Of Nitrogen-Fixing Cyanobacterium Nostoc piscinale CENA21 From Solimoes/Amazon River Floodplain Sediments And Comparative Genomics To Uncover Biosynthetic Natural Products Potential.</title>
        <authorList>
            <person name="Leao T.F."/>
            <person name="Leao P.N."/>
            <person name="Guimaraes P.I."/>
            <person name="de Melo A.G.C."/>
            <person name="Ramos R.T.J."/>
            <person name="Silva A."/>
            <person name="Fiore M.F."/>
            <person name="Schneider M.P.C."/>
        </authorList>
    </citation>
    <scope>NUCLEOTIDE SEQUENCE [LARGE SCALE GENOMIC DNA]</scope>
    <source>
        <strain evidence="2">CENA21</strain>
    </source>
</reference>